<feature type="chain" id="PRO_5039458054" description="Lipocalin-like domain-containing protein" evidence="1">
    <location>
        <begin position="20"/>
        <end position="192"/>
    </location>
</feature>
<evidence type="ECO:0000313" key="3">
    <source>
        <dbReference type="Proteomes" id="UP000824246"/>
    </source>
</evidence>
<sequence length="192" mass="21364">MKKLYLLAACLVAFATTQAQTVNFSDYAAEKYNWNGEEKPATTSYEMDVPYAQINGFRFYNNNEDVCSIAYNKKSVDGTKYFACFKTQGGSKWEDSETPASRVIEVNVAGPCTITGVMASSSKNDDRELYISTAKVDSDYDKEDEAYVGCIDIKAADGAKQYTFDYQGEETTLYLYSRTGGINIYTLSVTSK</sequence>
<protein>
    <recommendedName>
        <fullName evidence="4">Lipocalin-like domain-containing protein</fullName>
    </recommendedName>
</protein>
<dbReference type="EMBL" id="DXFB01000112">
    <property type="protein sequence ID" value="HIX45382.1"/>
    <property type="molecule type" value="Genomic_DNA"/>
</dbReference>
<evidence type="ECO:0008006" key="4">
    <source>
        <dbReference type="Google" id="ProtNLM"/>
    </source>
</evidence>
<proteinExistence type="predicted"/>
<dbReference type="AlphaFoldDB" id="A0A9D2APD0"/>
<accession>A0A9D2APD0</accession>
<dbReference type="Proteomes" id="UP000824246">
    <property type="component" value="Unassembled WGS sequence"/>
</dbReference>
<reference evidence="2" key="1">
    <citation type="journal article" date="2021" name="PeerJ">
        <title>Extensive microbial diversity within the chicken gut microbiome revealed by metagenomics and culture.</title>
        <authorList>
            <person name="Gilroy R."/>
            <person name="Ravi A."/>
            <person name="Getino M."/>
            <person name="Pursley I."/>
            <person name="Horton D.L."/>
            <person name="Alikhan N.F."/>
            <person name="Baker D."/>
            <person name="Gharbi K."/>
            <person name="Hall N."/>
            <person name="Watson M."/>
            <person name="Adriaenssens E.M."/>
            <person name="Foster-Nyarko E."/>
            <person name="Jarju S."/>
            <person name="Secka A."/>
            <person name="Antonio M."/>
            <person name="Oren A."/>
            <person name="Chaudhuri R.R."/>
            <person name="La Ragione R."/>
            <person name="Hildebrand F."/>
            <person name="Pallen M.J."/>
        </authorList>
    </citation>
    <scope>NUCLEOTIDE SEQUENCE</scope>
    <source>
        <strain evidence="2">ChiHjej12B11-16260</strain>
    </source>
</reference>
<comment type="caution">
    <text evidence="2">The sequence shown here is derived from an EMBL/GenBank/DDBJ whole genome shotgun (WGS) entry which is preliminary data.</text>
</comment>
<keyword evidence="1" id="KW-0732">Signal</keyword>
<gene>
    <name evidence="2" type="ORF">H9982_04100</name>
</gene>
<reference evidence="2" key="2">
    <citation type="submission" date="2021-04" db="EMBL/GenBank/DDBJ databases">
        <authorList>
            <person name="Gilroy R."/>
        </authorList>
    </citation>
    <scope>NUCLEOTIDE SEQUENCE</scope>
    <source>
        <strain evidence="2">ChiHjej12B11-16260</strain>
    </source>
</reference>
<feature type="signal peptide" evidence="1">
    <location>
        <begin position="1"/>
        <end position="19"/>
    </location>
</feature>
<organism evidence="2 3">
    <name type="scientific">Candidatus Barnesiella excrementipullorum</name>
    <dbReference type="NCBI Taxonomy" id="2838479"/>
    <lineage>
        <taxon>Bacteria</taxon>
        <taxon>Pseudomonadati</taxon>
        <taxon>Bacteroidota</taxon>
        <taxon>Bacteroidia</taxon>
        <taxon>Bacteroidales</taxon>
        <taxon>Barnesiellaceae</taxon>
        <taxon>Barnesiella</taxon>
    </lineage>
</organism>
<evidence type="ECO:0000256" key="1">
    <source>
        <dbReference type="SAM" id="SignalP"/>
    </source>
</evidence>
<evidence type="ECO:0000313" key="2">
    <source>
        <dbReference type="EMBL" id="HIX45382.1"/>
    </source>
</evidence>
<name>A0A9D2APD0_9BACT</name>